<dbReference type="InterPro" id="IPR005145">
    <property type="entry name" value="Sua5_C"/>
</dbReference>
<dbReference type="GO" id="GO:0005524">
    <property type="term" value="F:ATP binding"/>
    <property type="evidence" value="ECO:0007669"/>
    <property type="project" value="UniProtKB-UniRule"/>
</dbReference>
<feature type="binding site" evidence="14">
    <location>
        <position position="69"/>
    </location>
    <ligand>
        <name>L-threonine</name>
        <dbReference type="ChEBI" id="CHEBI:57926"/>
    </ligand>
</feature>
<feature type="binding site" evidence="14">
    <location>
        <position position="197"/>
    </location>
    <ligand>
        <name>ATP</name>
        <dbReference type="ChEBI" id="CHEBI:30616"/>
    </ligand>
</feature>
<feature type="binding site" evidence="14">
    <location>
        <position position="60"/>
    </location>
    <ligand>
        <name>ATP</name>
        <dbReference type="ChEBI" id="CHEBI:30616"/>
    </ligand>
</feature>
<evidence type="ECO:0000256" key="5">
    <source>
        <dbReference type="ARBA" id="ARBA00022490"/>
    </source>
</evidence>
<dbReference type="GO" id="GO:0000049">
    <property type="term" value="F:tRNA binding"/>
    <property type="evidence" value="ECO:0007669"/>
    <property type="project" value="TreeGrafter"/>
</dbReference>
<evidence type="ECO:0000313" key="16">
    <source>
        <dbReference type="EMBL" id="NOH16743.1"/>
    </source>
</evidence>
<evidence type="ECO:0000313" key="17">
    <source>
        <dbReference type="EMBL" id="SDL18981.1"/>
    </source>
</evidence>
<dbReference type="OrthoDB" id="9814580at2"/>
<dbReference type="GO" id="GO:0005737">
    <property type="term" value="C:cytoplasm"/>
    <property type="evidence" value="ECO:0007669"/>
    <property type="project" value="UniProtKB-SubCell"/>
</dbReference>
<feature type="binding site" evidence="14">
    <location>
        <position position="143"/>
    </location>
    <ligand>
        <name>L-threonine</name>
        <dbReference type="ChEBI" id="CHEBI:57926"/>
    </ligand>
</feature>
<feature type="binding site" evidence="14">
    <location>
        <position position="153"/>
    </location>
    <ligand>
        <name>ATP</name>
        <dbReference type="ChEBI" id="CHEBI:30616"/>
    </ligand>
</feature>
<evidence type="ECO:0000256" key="3">
    <source>
        <dbReference type="ARBA" id="ARBA00012584"/>
    </source>
</evidence>
<reference evidence="17 19" key="1">
    <citation type="submission" date="2016-10" db="EMBL/GenBank/DDBJ databases">
        <authorList>
            <person name="Varghese N."/>
            <person name="Submissions S."/>
        </authorList>
    </citation>
    <scope>NUCLEOTIDE SEQUENCE [LARGE SCALE GENOMIC DNA]</scope>
    <source>
        <strain evidence="17 19">NLAE-zl-C224</strain>
    </source>
</reference>
<evidence type="ECO:0000256" key="10">
    <source>
        <dbReference type="ARBA" id="ARBA00022840"/>
    </source>
</evidence>
<dbReference type="InterPro" id="IPR006070">
    <property type="entry name" value="Sua5-like_dom"/>
</dbReference>
<evidence type="ECO:0000256" key="7">
    <source>
        <dbReference type="ARBA" id="ARBA00022694"/>
    </source>
</evidence>
<dbReference type="EC" id="2.7.7.87" evidence="3 13"/>
<dbReference type="RefSeq" id="WP_089866068.1">
    <property type="nucleotide sequence ID" value="NZ_CP173238.1"/>
</dbReference>
<feature type="domain" description="YrdC-like" evidence="15">
    <location>
        <begin position="15"/>
        <end position="201"/>
    </location>
</feature>
<comment type="subcellular location">
    <subcellularLocation>
        <location evidence="1 13">Cytoplasm</location>
    </subcellularLocation>
</comment>
<evidence type="ECO:0000256" key="12">
    <source>
        <dbReference type="ARBA" id="ARBA00048366"/>
    </source>
</evidence>
<dbReference type="InterPro" id="IPR050156">
    <property type="entry name" value="TC-AMP_synthase_SUA5"/>
</dbReference>
<dbReference type="EMBL" id="FNGL01000011">
    <property type="protein sequence ID" value="SDL18981.1"/>
    <property type="molecule type" value="Genomic_DNA"/>
</dbReference>
<dbReference type="PANTHER" id="PTHR17490">
    <property type="entry name" value="SUA5"/>
    <property type="match status" value="1"/>
</dbReference>
<dbReference type="GO" id="GO:0008033">
    <property type="term" value="P:tRNA processing"/>
    <property type="evidence" value="ECO:0007669"/>
    <property type="project" value="UniProtKB-KW"/>
</dbReference>
<dbReference type="InterPro" id="IPR010923">
    <property type="entry name" value="T(6)A37_SUA5"/>
</dbReference>
<evidence type="ECO:0000256" key="6">
    <source>
        <dbReference type="ARBA" id="ARBA00022679"/>
    </source>
</evidence>
<evidence type="ECO:0000256" key="11">
    <source>
        <dbReference type="ARBA" id="ARBA00029774"/>
    </source>
</evidence>
<feature type="binding site" evidence="14">
    <location>
        <position position="145"/>
    </location>
    <ligand>
        <name>ATP</name>
        <dbReference type="ChEBI" id="CHEBI:30616"/>
    </ligand>
</feature>
<evidence type="ECO:0000256" key="4">
    <source>
        <dbReference type="ARBA" id="ARBA00015492"/>
    </source>
</evidence>
<reference evidence="18 20" key="2">
    <citation type="submission" date="2018-06" db="EMBL/GenBank/DDBJ databases">
        <authorList>
            <consortium name="Pathogen Informatics"/>
            <person name="Doyle S."/>
        </authorList>
    </citation>
    <scope>NUCLEOTIDE SEQUENCE [LARGE SCALE GENOMIC DNA]</scope>
    <source>
        <strain evidence="18 20">NCTC13028</strain>
    </source>
</reference>
<dbReference type="GO" id="GO:0006450">
    <property type="term" value="P:regulation of translational fidelity"/>
    <property type="evidence" value="ECO:0007669"/>
    <property type="project" value="TreeGrafter"/>
</dbReference>
<dbReference type="SUPFAM" id="SSF55821">
    <property type="entry name" value="YrdC/RibB"/>
    <property type="match status" value="1"/>
</dbReference>
<dbReference type="Proteomes" id="UP000528432">
    <property type="component" value="Unassembled WGS sequence"/>
</dbReference>
<dbReference type="Proteomes" id="UP000250223">
    <property type="component" value="Unassembled WGS sequence"/>
</dbReference>
<dbReference type="AlphaFoldDB" id="A0A239Z020"/>
<gene>
    <name evidence="18" type="primary">yciO</name>
    <name evidence="16" type="ORF">HMJ28_10160</name>
    <name evidence="18" type="ORF">NCTC13028_01229</name>
    <name evidence="17" type="ORF">SAMN05216497_11147</name>
</gene>
<protein>
    <recommendedName>
        <fullName evidence="4 13">Threonylcarbamoyl-AMP synthase</fullName>
        <shortName evidence="13">TC-AMP synthase</shortName>
        <ecNumber evidence="3 13">2.7.7.87</ecNumber>
    </recommendedName>
    <alternativeName>
        <fullName evidence="11 13">L-threonylcarbamoyladenylate synthase</fullName>
    </alternativeName>
</protein>
<dbReference type="PANTHER" id="PTHR17490:SF16">
    <property type="entry name" value="THREONYLCARBAMOYL-AMP SYNTHASE"/>
    <property type="match status" value="1"/>
</dbReference>
<evidence type="ECO:0000259" key="15">
    <source>
        <dbReference type="PROSITE" id="PS51163"/>
    </source>
</evidence>
<dbReference type="FunFam" id="3.90.870.10:FF:000008">
    <property type="entry name" value="Threonylcarbamoyl-AMP synthase"/>
    <property type="match status" value="1"/>
</dbReference>
<feature type="binding site" evidence="14">
    <location>
        <position position="123"/>
    </location>
    <ligand>
        <name>L-threonine</name>
        <dbReference type="ChEBI" id="CHEBI:57926"/>
    </ligand>
</feature>
<dbReference type="GeneID" id="70576127"/>
<dbReference type="STRING" id="1494.SAMN05216497_11147"/>
<name>A0A239Z020_CLOCO</name>
<dbReference type="Gene3D" id="3.40.50.11030">
    <property type="entry name" value="Threonylcarbamoyl-AMP synthase, C-terminal domain"/>
    <property type="match status" value="1"/>
</dbReference>
<evidence type="ECO:0000256" key="2">
    <source>
        <dbReference type="ARBA" id="ARBA00007663"/>
    </source>
</evidence>
<evidence type="ECO:0000313" key="21">
    <source>
        <dbReference type="Proteomes" id="UP000528432"/>
    </source>
</evidence>
<dbReference type="PROSITE" id="PS51163">
    <property type="entry name" value="YRDC"/>
    <property type="match status" value="1"/>
</dbReference>
<sequence>MKTKVIRIYEDKLEDKTLKECGEALRNGKLVVFPTETVYGLGANALEEDAVKKIFEAKGRPQDNPLIVHISDIDEIKPLVKEIPKIAYELMEKFWPGPMTIILSKSSLIPDRTSAELDSVGIRMPSNKIARKLIKEAKVPIAAPSANISGRPSPTDIETCIEDLDGKVDYIIGGQKCDVGVESTVIDCTAYPPCVLRPGGITLEMLKEIDNNIYIDSAIMTKDNENIKPKAPGMKYRHYAPKAELKIISGNLRNSVEKIKKLTEEYESAGKNVGIMTTDETKELYVKGQIVSLGSRENLESIARNLFSVLRSFDSKNVDIILSESFEEKGIGIAIMNRLKKSAGFNIINV</sequence>
<dbReference type="Pfam" id="PF01300">
    <property type="entry name" value="Sua5_yciO_yrdC"/>
    <property type="match status" value="1"/>
</dbReference>
<dbReference type="GO" id="GO:0003725">
    <property type="term" value="F:double-stranded RNA binding"/>
    <property type="evidence" value="ECO:0007669"/>
    <property type="project" value="UniProtKB-UniRule"/>
</dbReference>
<feature type="binding site" evidence="14">
    <location>
        <position position="183"/>
    </location>
    <ligand>
        <name>L-threonine</name>
        <dbReference type="ChEBI" id="CHEBI:57926"/>
    </ligand>
</feature>
<evidence type="ECO:0000256" key="9">
    <source>
        <dbReference type="ARBA" id="ARBA00022741"/>
    </source>
</evidence>
<evidence type="ECO:0000256" key="14">
    <source>
        <dbReference type="PIRSR" id="PIRSR004930-1"/>
    </source>
</evidence>
<dbReference type="FunFam" id="3.40.50.11030:FF:000001">
    <property type="entry name" value="Threonylcarbamoyl-AMP synthase"/>
    <property type="match status" value="1"/>
</dbReference>
<proteinExistence type="inferred from homology"/>
<dbReference type="EMBL" id="UAWC01000007">
    <property type="protein sequence ID" value="SQB34326.1"/>
    <property type="molecule type" value="Genomic_DNA"/>
</dbReference>
<feature type="binding site" evidence="14">
    <location>
        <position position="64"/>
    </location>
    <ligand>
        <name>ATP</name>
        <dbReference type="ChEBI" id="CHEBI:30616"/>
    </ligand>
</feature>
<organism evidence="18 20">
    <name type="scientific">Clostridium cochlearium</name>
    <dbReference type="NCBI Taxonomy" id="1494"/>
    <lineage>
        <taxon>Bacteria</taxon>
        <taxon>Bacillati</taxon>
        <taxon>Bacillota</taxon>
        <taxon>Clostridia</taxon>
        <taxon>Eubacteriales</taxon>
        <taxon>Clostridiaceae</taxon>
        <taxon>Clostridium</taxon>
    </lineage>
</organism>
<reference evidence="16 21" key="3">
    <citation type="submission" date="2020-05" db="EMBL/GenBank/DDBJ databases">
        <title>Draft genome sequence of Clostridium cochlearium strain AGROS13 isolated from a sheep dairy farm in New Zealand.</title>
        <authorList>
            <person name="Gupta T.B."/>
            <person name="Jauregui R."/>
            <person name="Risson A.N."/>
            <person name="Brightwell G."/>
            <person name="Maclean P."/>
        </authorList>
    </citation>
    <scope>NUCLEOTIDE SEQUENCE [LARGE SCALE GENOMIC DNA]</scope>
    <source>
        <strain evidence="16 21">AGROS13</strain>
    </source>
</reference>
<keyword evidence="9 13" id="KW-0547">Nucleotide-binding</keyword>
<comment type="similarity">
    <text evidence="2 13">Belongs to the SUA5 family.</text>
</comment>
<dbReference type="PIRSF" id="PIRSF004930">
    <property type="entry name" value="Tln_factor_SUA5"/>
    <property type="match status" value="1"/>
</dbReference>
<keyword evidence="6 13" id="KW-0808">Transferase</keyword>
<evidence type="ECO:0000313" key="19">
    <source>
        <dbReference type="Proteomes" id="UP000198811"/>
    </source>
</evidence>
<feature type="binding site" evidence="14">
    <location>
        <position position="239"/>
    </location>
    <ligand>
        <name>ATP</name>
        <dbReference type="ChEBI" id="CHEBI:30616"/>
    </ligand>
</feature>
<keyword evidence="8 13" id="KW-0548">Nucleotidyltransferase</keyword>
<dbReference type="InterPro" id="IPR038385">
    <property type="entry name" value="Sua5/YwlC_C"/>
</dbReference>
<feature type="binding site" evidence="14">
    <location>
        <position position="37"/>
    </location>
    <ligand>
        <name>L-threonine</name>
        <dbReference type="ChEBI" id="CHEBI:57926"/>
    </ligand>
</feature>
<comment type="function">
    <text evidence="13">Required for the formation of a threonylcarbamoyl group on adenosine at position 37 (t(6)A37) in tRNAs that read codons beginning with adenine.</text>
</comment>
<dbReference type="Proteomes" id="UP000198811">
    <property type="component" value="Unassembled WGS sequence"/>
</dbReference>
<accession>A0A239Z020</accession>
<evidence type="ECO:0000256" key="13">
    <source>
        <dbReference type="PIRNR" id="PIRNR004930"/>
    </source>
</evidence>
<evidence type="ECO:0000313" key="18">
    <source>
        <dbReference type="EMBL" id="SQB34326.1"/>
    </source>
</evidence>
<keyword evidence="7 13" id="KW-0819">tRNA processing</keyword>
<dbReference type="NCBIfam" id="TIGR00057">
    <property type="entry name" value="L-threonylcarbamoyladenylate synthase"/>
    <property type="match status" value="1"/>
</dbReference>
<evidence type="ECO:0000256" key="1">
    <source>
        <dbReference type="ARBA" id="ARBA00004496"/>
    </source>
</evidence>
<dbReference type="GO" id="GO:0061710">
    <property type="term" value="F:L-threonylcarbamoyladenylate synthase"/>
    <property type="evidence" value="ECO:0007669"/>
    <property type="project" value="UniProtKB-EC"/>
</dbReference>
<keyword evidence="10 13" id="KW-0067">ATP-binding</keyword>
<keyword evidence="19" id="KW-1185">Reference proteome</keyword>
<dbReference type="EMBL" id="JABFIF010000022">
    <property type="protein sequence ID" value="NOH16743.1"/>
    <property type="molecule type" value="Genomic_DNA"/>
</dbReference>
<evidence type="ECO:0000313" key="20">
    <source>
        <dbReference type="Proteomes" id="UP000250223"/>
    </source>
</evidence>
<comment type="catalytic activity">
    <reaction evidence="12 13">
        <text>L-threonine + hydrogencarbonate + ATP = L-threonylcarbamoyladenylate + diphosphate + H2O</text>
        <dbReference type="Rhea" id="RHEA:36407"/>
        <dbReference type="ChEBI" id="CHEBI:15377"/>
        <dbReference type="ChEBI" id="CHEBI:17544"/>
        <dbReference type="ChEBI" id="CHEBI:30616"/>
        <dbReference type="ChEBI" id="CHEBI:33019"/>
        <dbReference type="ChEBI" id="CHEBI:57926"/>
        <dbReference type="ChEBI" id="CHEBI:73682"/>
        <dbReference type="EC" id="2.7.7.87"/>
    </reaction>
</comment>
<evidence type="ECO:0000256" key="8">
    <source>
        <dbReference type="ARBA" id="ARBA00022695"/>
    </source>
</evidence>
<dbReference type="Gene3D" id="3.90.870.10">
    <property type="entry name" value="DHBP synthase"/>
    <property type="match status" value="1"/>
</dbReference>
<keyword evidence="5 13" id="KW-0963">Cytoplasm</keyword>
<dbReference type="Pfam" id="PF03481">
    <property type="entry name" value="Sua5_C"/>
    <property type="match status" value="1"/>
</dbReference>
<dbReference type="InterPro" id="IPR017945">
    <property type="entry name" value="DHBP_synth_RibB-like_a/b_dom"/>
</dbReference>